<dbReference type="KEGG" id="psoj:PHYSODRAFT_304304"/>
<evidence type="ECO:0000313" key="3">
    <source>
        <dbReference type="Proteomes" id="UP000002640"/>
    </source>
</evidence>
<feature type="region of interest" description="Disordered" evidence="1">
    <location>
        <begin position="162"/>
        <end position="223"/>
    </location>
</feature>
<name>G4ZZP2_PHYSP</name>
<dbReference type="EMBL" id="JH159158">
    <property type="protein sequence ID" value="EGZ10388.1"/>
    <property type="molecule type" value="Genomic_DNA"/>
</dbReference>
<feature type="compositionally biased region" description="Low complexity" evidence="1">
    <location>
        <begin position="208"/>
        <end position="223"/>
    </location>
</feature>
<proteinExistence type="predicted"/>
<reference evidence="2 3" key="1">
    <citation type="journal article" date="2006" name="Science">
        <title>Phytophthora genome sequences uncover evolutionary origins and mechanisms of pathogenesis.</title>
        <authorList>
            <person name="Tyler B.M."/>
            <person name="Tripathy S."/>
            <person name="Zhang X."/>
            <person name="Dehal P."/>
            <person name="Jiang R.H."/>
            <person name="Aerts A."/>
            <person name="Arredondo F.D."/>
            <person name="Baxter L."/>
            <person name="Bensasson D."/>
            <person name="Beynon J.L."/>
            <person name="Chapman J."/>
            <person name="Damasceno C.M."/>
            <person name="Dorrance A.E."/>
            <person name="Dou D."/>
            <person name="Dickerman A.W."/>
            <person name="Dubchak I.L."/>
            <person name="Garbelotto M."/>
            <person name="Gijzen M."/>
            <person name="Gordon S.G."/>
            <person name="Govers F."/>
            <person name="Grunwald N.J."/>
            <person name="Huang W."/>
            <person name="Ivors K.L."/>
            <person name="Jones R.W."/>
            <person name="Kamoun S."/>
            <person name="Krampis K."/>
            <person name="Lamour K.H."/>
            <person name="Lee M.K."/>
            <person name="McDonald W.H."/>
            <person name="Medina M."/>
            <person name="Meijer H.J."/>
            <person name="Nordberg E.K."/>
            <person name="Maclean D.J."/>
            <person name="Ospina-Giraldo M.D."/>
            <person name="Morris P.F."/>
            <person name="Phuntumart V."/>
            <person name="Putnam N.H."/>
            <person name="Rash S."/>
            <person name="Rose J.K."/>
            <person name="Sakihama Y."/>
            <person name="Salamov A.A."/>
            <person name="Savidor A."/>
            <person name="Scheuring C.F."/>
            <person name="Smith B.M."/>
            <person name="Sobral B.W."/>
            <person name="Terry A."/>
            <person name="Torto-Alalibo T.A."/>
            <person name="Win J."/>
            <person name="Xu Z."/>
            <person name="Zhang H."/>
            <person name="Grigoriev I.V."/>
            <person name="Rokhsar D.S."/>
            <person name="Boore J.L."/>
        </authorList>
    </citation>
    <scope>NUCLEOTIDE SEQUENCE [LARGE SCALE GENOMIC DNA]</scope>
    <source>
        <strain evidence="2 3">P6497</strain>
    </source>
</reference>
<feature type="compositionally biased region" description="Basic and acidic residues" evidence="1">
    <location>
        <begin position="162"/>
        <end position="179"/>
    </location>
</feature>
<organism evidence="2 3">
    <name type="scientific">Phytophthora sojae (strain P6497)</name>
    <name type="common">Soybean stem and root rot agent</name>
    <name type="synonym">Phytophthora megasperma f. sp. glycines</name>
    <dbReference type="NCBI Taxonomy" id="1094619"/>
    <lineage>
        <taxon>Eukaryota</taxon>
        <taxon>Sar</taxon>
        <taxon>Stramenopiles</taxon>
        <taxon>Oomycota</taxon>
        <taxon>Peronosporomycetes</taxon>
        <taxon>Peronosporales</taxon>
        <taxon>Peronosporaceae</taxon>
        <taxon>Phytophthora</taxon>
    </lineage>
</organism>
<dbReference type="Proteomes" id="UP000002640">
    <property type="component" value="Unassembled WGS sequence"/>
</dbReference>
<dbReference type="SMR" id="G4ZZP2"/>
<keyword evidence="3" id="KW-1185">Reference proteome</keyword>
<dbReference type="InParanoid" id="G4ZZP2"/>
<sequence length="272" mass="30004">MPLPFTVEKTGRCKVTVIHFYTFRSRDQASWCPRQTSGTQPNSTPTALRTLKEQCACLTKESRSRGSLSERQDRSLKRQGVLVVSLNAVFLGLEQLAVLVPPTLAPKRQRTFMNGGVLMTRPEMVESVLKAEAELRRKAEDKIAKAEERSLKKELKAQTDVLKKEEQQRKVALKSETKAAKATKSAKKPPKKRVAVKGVKTPRDGKARANSSANANSPPSVNIASWHHVNGLEHSSGLNEPNERVPTLDLRQEDALSLLALAGSCSEFSIVV</sequence>
<gene>
    <name evidence="2" type="ORF">PHYSODRAFT_304304</name>
</gene>
<evidence type="ECO:0000256" key="1">
    <source>
        <dbReference type="SAM" id="MobiDB-lite"/>
    </source>
</evidence>
<protein>
    <submittedName>
        <fullName evidence="2">Uncharacterized protein</fullName>
    </submittedName>
</protein>
<evidence type="ECO:0000313" key="2">
    <source>
        <dbReference type="EMBL" id="EGZ10388.1"/>
    </source>
</evidence>
<feature type="compositionally biased region" description="Basic residues" evidence="1">
    <location>
        <begin position="184"/>
        <end position="195"/>
    </location>
</feature>
<dbReference type="AlphaFoldDB" id="G4ZZP2"/>
<accession>G4ZZP2</accession>
<dbReference type="RefSeq" id="XP_009533133.1">
    <property type="nucleotide sequence ID" value="XM_009534838.1"/>
</dbReference>
<dbReference type="GeneID" id="20642391"/>